<dbReference type="Proteomes" id="UP000317835">
    <property type="component" value="Chromosome"/>
</dbReference>
<evidence type="ECO:0000313" key="1">
    <source>
        <dbReference type="EMBL" id="QDV33084.1"/>
    </source>
</evidence>
<protein>
    <submittedName>
        <fullName evidence="1">Uncharacterized protein</fullName>
    </submittedName>
</protein>
<name>A0A518GWW2_9BACT</name>
<dbReference type="AlphaFoldDB" id="A0A518GWW2"/>
<dbReference type="OrthoDB" id="9766398at2"/>
<sequence length="626" mass="71503">MPPEPSDRTEVLAIGPKIRALPIIHGSGDCAIRAREELLAHPYDCLAVPLPPSFRGDVEEAVDALPSISVVLQRDAEGETDGFTYVPVDPCQPVVAAIRTAMGERIARAFVDLESPRFEGRTGYYPDPYALKRVRVEGFASAILPGLPPPDPEGSQARRHAWMANRLRELEDRHESILFVCSITDWPWVRDAYQRRAEAPEPEWFLPQMRTCRVDPKTLIFLLGELPYITGLYERGRRELTPDDNLSVDGVKEMLLASRERLRKDRPKVARRITPQLLSVYFRYVRNLSLVERRLTPDLYSLVMAAKQTAGDDLALALGETAREYPYHEAFDRGERPWWWDEPPLRMGDGRAEVPSWGTAAMTSRLPGQAIAWRSCELRPRPPEPDQKKWKQRWDPYGMCSYPPEDQRIESFQRHVADQARAILGADLARSEKFTTSVRDGIDIRETLRNWHKGDLYVKVIPPSRGSIDAVVFLFDVPADPKVYVHRATWFAEHAEESTLAFFATDPMQNLVGPGIAQAEYGGALFLYPPRLIPDIWEDPRLRRLDTLEERLIGGALLHSKERHVALVCPKPPPASWRRLARRHGRKLVHLPLRKFSGQLLERLRTFHVLNGKHVRSYAADFIREM</sequence>
<keyword evidence="2" id="KW-1185">Reference proteome</keyword>
<reference evidence="1 2" key="1">
    <citation type="submission" date="2019-02" db="EMBL/GenBank/DDBJ databases">
        <title>Deep-cultivation of Planctomycetes and their phenomic and genomic characterization uncovers novel biology.</title>
        <authorList>
            <person name="Wiegand S."/>
            <person name="Jogler M."/>
            <person name="Boedeker C."/>
            <person name="Pinto D."/>
            <person name="Vollmers J."/>
            <person name="Rivas-Marin E."/>
            <person name="Kohn T."/>
            <person name="Peeters S.H."/>
            <person name="Heuer A."/>
            <person name="Rast P."/>
            <person name="Oberbeckmann S."/>
            <person name="Bunk B."/>
            <person name="Jeske O."/>
            <person name="Meyerdierks A."/>
            <person name="Storesund J.E."/>
            <person name="Kallscheuer N."/>
            <person name="Luecker S."/>
            <person name="Lage O.M."/>
            <person name="Pohl T."/>
            <person name="Merkel B.J."/>
            <person name="Hornburger P."/>
            <person name="Mueller R.-W."/>
            <person name="Bruemmer F."/>
            <person name="Labrenz M."/>
            <person name="Spormann A.M."/>
            <person name="Op den Camp H."/>
            <person name="Overmann J."/>
            <person name="Amann R."/>
            <person name="Jetten M.S.M."/>
            <person name="Mascher T."/>
            <person name="Medema M.H."/>
            <person name="Devos D.P."/>
            <person name="Kaster A.-K."/>
            <person name="Ovreas L."/>
            <person name="Rohde M."/>
            <person name="Galperin M.Y."/>
            <person name="Jogler C."/>
        </authorList>
    </citation>
    <scope>NUCLEOTIDE SEQUENCE [LARGE SCALE GENOMIC DNA]</scope>
    <source>
        <strain evidence="1 2">ElP</strain>
    </source>
</reference>
<accession>A0A518GWW2</accession>
<proteinExistence type="predicted"/>
<dbReference type="RefSeq" id="WP_145267501.1">
    <property type="nucleotide sequence ID" value="NZ_CP036426.1"/>
</dbReference>
<dbReference type="EMBL" id="CP036426">
    <property type="protein sequence ID" value="QDV33084.1"/>
    <property type="molecule type" value="Genomic_DNA"/>
</dbReference>
<organism evidence="1 2">
    <name type="scientific">Tautonia plasticadhaerens</name>
    <dbReference type="NCBI Taxonomy" id="2527974"/>
    <lineage>
        <taxon>Bacteria</taxon>
        <taxon>Pseudomonadati</taxon>
        <taxon>Planctomycetota</taxon>
        <taxon>Planctomycetia</taxon>
        <taxon>Isosphaerales</taxon>
        <taxon>Isosphaeraceae</taxon>
        <taxon>Tautonia</taxon>
    </lineage>
</organism>
<evidence type="ECO:0000313" key="2">
    <source>
        <dbReference type="Proteomes" id="UP000317835"/>
    </source>
</evidence>
<gene>
    <name evidence="1" type="ORF">ElP_09260</name>
</gene>
<dbReference type="KEGG" id="tpla:ElP_09260"/>